<evidence type="ECO:0000313" key="9">
    <source>
        <dbReference type="Proteomes" id="UP000053989"/>
    </source>
</evidence>
<dbReference type="AlphaFoldDB" id="A0A0C3D4N6"/>
<protein>
    <submittedName>
        <fullName evidence="8">Uncharacterized protein</fullName>
    </submittedName>
</protein>
<dbReference type="InterPro" id="IPR013763">
    <property type="entry name" value="Cyclin-like_dom"/>
</dbReference>
<dbReference type="InterPro" id="IPR036915">
    <property type="entry name" value="Cyclin-like_sf"/>
</dbReference>
<keyword evidence="3" id="KW-0131">Cell cycle</keyword>
<evidence type="ECO:0000256" key="2">
    <source>
        <dbReference type="ARBA" id="ARBA00023127"/>
    </source>
</evidence>
<feature type="compositionally biased region" description="Low complexity" evidence="5">
    <location>
        <begin position="25"/>
        <end position="35"/>
    </location>
</feature>
<dbReference type="InterPro" id="IPR048258">
    <property type="entry name" value="Cyclins_cyclin-box"/>
</dbReference>
<dbReference type="InParanoid" id="A0A0C3D4N6"/>
<dbReference type="EMBL" id="KN822128">
    <property type="protein sequence ID" value="KIM55745.1"/>
    <property type="molecule type" value="Genomic_DNA"/>
</dbReference>
<sequence length="538" mass="60242">MSSNIPTRRITRQTRAVAQKDNENATARTTRTTARLKPPSNSGALPPPSHVLSRATAPTLASRAKVGAKDENKVDATAQGKRKREALGEVTKNGIKNVAVASKETKAQKFDGVVIKTSATGRQPLRTVAGPTARRGMKTAAAPSQIHPLDEIKKPVKEVARAVAIEVAPPEMKMAVEEDRVFKKRRTSSEAPEEVKSFDEQHEVAQALELGVDSEPEADPNGHDWDDLDAEDVDDPLMVSEYVSEIFLYMKQTELTTLPNPDYMSSQKELAWSMRGILLDWLVQVHARFRLLPETLFLCVNIIDRFLSARVVSLARLQLVGITCLLLAAKVEEIVAPSVSHFLHCADSSYTEAEILLAERYVLKTLDWNLSYPNVMHYLRRISKADDYDLKARTVGKYLLEVAALEWRLLATPPSLIAAASIWLARLILGHDKWTPNLAHYSTYAESSLIPTANLMLNYILKPVRHESFYKKYAGKRFLKVSVWVREWVLERWEEGTQVSLAQDLPKLKALNRAERARLEAAGLVNRDLDDEDLLARS</sequence>
<dbReference type="FunFam" id="1.10.472.10:FF:000001">
    <property type="entry name" value="G2/mitotic-specific cyclin"/>
    <property type="match status" value="1"/>
</dbReference>
<dbReference type="CDD" id="cd20568">
    <property type="entry name" value="CYCLIN_CLBs_yeast_rpt1"/>
    <property type="match status" value="1"/>
</dbReference>
<feature type="region of interest" description="Disordered" evidence="5">
    <location>
        <begin position="1"/>
        <end position="85"/>
    </location>
</feature>
<dbReference type="Pfam" id="PF02984">
    <property type="entry name" value="Cyclin_C"/>
    <property type="match status" value="1"/>
</dbReference>
<evidence type="ECO:0000256" key="4">
    <source>
        <dbReference type="RuleBase" id="RU000383"/>
    </source>
</evidence>
<dbReference type="InterPro" id="IPR006671">
    <property type="entry name" value="Cyclin_N"/>
</dbReference>
<feature type="domain" description="Cyclin-like" evidence="6">
    <location>
        <begin position="280"/>
        <end position="364"/>
    </location>
</feature>
<dbReference type="Pfam" id="PF00134">
    <property type="entry name" value="Cyclin_N"/>
    <property type="match status" value="1"/>
</dbReference>
<dbReference type="PANTHER" id="PTHR10177">
    <property type="entry name" value="CYCLINS"/>
    <property type="match status" value="1"/>
</dbReference>
<dbReference type="SMART" id="SM01332">
    <property type="entry name" value="Cyclin_C"/>
    <property type="match status" value="1"/>
</dbReference>
<dbReference type="FunCoup" id="A0A0C3D4N6">
    <property type="interactions" value="701"/>
</dbReference>
<organism evidence="8 9">
    <name type="scientific">Scleroderma citrinum Foug A</name>
    <dbReference type="NCBI Taxonomy" id="1036808"/>
    <lineage>
        <taxon>Eukaryota</taxon>
        <taxon>Fungi</taxon>
        <taxon>Dikarya</taxon>
        <taxon>Basidiomycota</taxon>
        <taxon>Agaricomycotina</taxon>
        <taxon>Agaricomycetes</taxon>
        <taxon>Agaricomycetidae</taxon>
        <taxon>Boletales</taxon>
        <taxon>Sclerodermatineae</taxon>
        <taxon>Sclerodermataceae</taxon>
        <taxon>Scleroderma</taxon>
    </lineage>
</organism>
<dbReference type="GO" id="GO:0051301">
    <property type="term" value="P:cell division"/>
    <property type="evidence" value="ECO:0007669"/>
    <property type="project" value="UniProtKB-KW"/>
</dbReference>
<dbReference type="Gene3D" id="1.10.472.10">
    <property type="entry name" value="Cyclin-like"/>
    <property type="match status" value="2"/>
</dbReference>
<feature type="domain" description="Cyclin C-terminal" evidence="7">
    <location>
        <begin position="373"/>
        <end position="487"/>
    </location>
</feature>
<proteinExistence type="inferred from homology"/>
<evidence type="ECO:0000256" key="5">
    <source>
        <dbReference type="SAM" id="MobiDB-lite"/>
    </source>
</evidence>
<dbReference type="OrthoDB" id="5590282at2759"/>
<reference evidence="9" key="2">
    <citation type="submission" date="2015-01" db="EMBL/GenBank/DDBJ databases">
        <title>Evolutionary Origins and Diversification of the Mycorrhizal Mutualists.</title>
        <authorList>
            <consortium name="DOE Joint Genome Institute"/>
            <consortium name="Mycorrhizal Genomics Consortium"/>
            <person name="Kohler A."/>
            <person name="Kuo A."/>
            <person name="Nagy L.G."/>
            <person name="Floudas D."/>
            <person name="Copeland A."/>
            <person name="Barry K.W."/>
            <person name="Cichocki N."/>
            <person name="Veneault-Fourrey C."/>
            <person name="LaButti K."/>
            <person name="Lindquist E.A."/>
            <person name="Lipzen A."/>
            <person name="Lundell T."/>
            <person name="Morin E."/>
            <person name="Murat C."/>
            <person name="Riley R."/>
            <person name="Ohm R."/>
            <person name="Sun H."/>
            <person name="Tunlid A."/>
            <person name="Henrissat B."/>
            <person name="Grigoriev I.V."/>
            <person name="Hibbett D.S."/>
            <person name="Martin F."/>
        </authorList>
    </citation>
    <scope>NUCLEOTIDE SEQUENCE [LARGE SCALE GENOMIC DNA]</scope>
    <source>
        <strain evidence="9">Foug A</strain>
    </source>
</reference>
<evidence type="ECO:0000256" key="3">
    <source>
        <dbReference type="ARBA" id="ARBA00023306"/>
    </source>
</evidence>
<dbReference type="InterPro" id="IPR039361">
    <property type="entry name" value="Cyclin"/>
</dbReference>
<dbReference type="PROSITE" id="PS00292">
    <property type="entry name" value="CYCLINS"/>
    <property type="match status" value="1"/>
</dbReference>
<evidence type="ECO:0000259" key="6">
    <source>
        <dbReference type="SMART" id="SM00385"/>
    </source>
</evidence>
<evidence type="ECO:0000256" key="1">
    <source>
        <dbReference type="ARBA" id="ARBA00022618"/>
    </source>
</evidence>
<dbReference type="STRING" id="1036808.A0A0C3D4N6"/>
<dbReference type="Proteomes" id="UP000053989">
    <property type="component" value="Unassembled WGS sequence"/>
</dbReference>
<evidence type="ECO:0000259" key="7">
    <source>
        <dbReference type="SMART" id="SM01332"/>
    </source>
</evidence>
<dbReference type="HOGENOM" id="CLU_020695_10_1_1"/>
<comment type="similarity">
    <text evidence="4">Belongs to the cyclin family.</text>
</comment>
<feature type="domain" description="Cyclin-like" evidence="6">
    <location>
        <begin position="377"/>
        <end position="458"/>
    </location>
</feature>
<dbReference type="CDD" id="cd20512">
    <property type="entry name" value="CYCLIN_CLBs_yeast_rpt2"/>
    <property type="match status" value="1"/>
</dbReference>
<evidence type="ECO:0000313" key="8">
    <source>
        <dbReference type="EMBL" id="KIM55745.1"/>
    </source>
</evidence>
<gene>
    <name evidence="8" type="ORF">SCLCIDRAFT_285966</name>
</gene>
<keyword evidence="9" id="KW-1185">Reference proteome</keyword>
<name>A0A0C3D4N6_9AGAM</name>
<reference evidence="8 9" key="1">
    <citation type="submission" date="2014-04" db="EMBL/GenBank/DDBJ databases">
        <authorList>
            <consortium name="DOE Joint Genome Institute"/>
            <person name="Kuo A."/>
            <person name="Kohler A."/>
            <person name="Nagy L.G."/>
            <person name="Floudas D."/>
            <person name="Copeland A."/>
            <person name="Barry K.W."/>
            <person name="Cichocki N."/>
            <person name="Veneault-Fourrey C."/>
            <person name="LaButti K."/>
            <person name="Lindquist E.A."/>
            <person name="Lipzen A."/>
            <person name="Lundell T."/>
            <person name="Morin E."/>
            <person name="Murat C."/>
            <person name="Sun H."/>
            <person name="Tunlid A."/>
            <person name="Henrissat B."/>
            <person name="Grigoriev I.V."/>
            <person name="Hibbett D.S."/>
            <person name="Martin F."/>
            <person name="Nordberg H.P."/>
            <person name="Cantor M.N."/>
            <person name="Hua S.X."/>
        </authorList>
    </citation>
    <scope>NUCLEOTIDE SEQUENCE [LARGE SCALE GENOMIC DNA]</scope>
    <source>
        <strain evidence="8 9">Foug A</strain>
    </source>
</reference>
<dbReference type="SUPFAM" id="SSF47954">
    <property type="entry name" value="Cyclin-like"/>
    <property type="match status" value="2"/>
</dbReference>
<keyword evidence="2 4" id="KW-0195">Cyclin</keyword>
<keyword evidence="1" id="KW-0132">Cell division</keyword>
<dbReference type="SMART" id="SM00385">
    <property type="entry name" value="CYCLIN"/>
    <property type="match status" value="2"/>
</dbReference>
<accession>A0A0C3D4N6</accession>
<dbReference type="InterPro" id="IPR004367">
    <property type="entry name" value="Cyclin_C-dom"/>
</dbReference>